<dbReference type="STRING" id="694429.Pyrfu_0407"/>
<dbReference type="EMBL" id="CP002838">
    <property type="protein sequence ID" value="AEM38278.1"/>
    <property type="molecule type" value="Genomic_DNA"/>
</dbReference>
<dbReference type="PANTHER" id="PTHR39081">
    <property type="entry name" value="MUT7-C DOMAIN-CONTAINING PROTEIN"/>
    <property type="match status" value="1"/>
</dbReference>
<evidence type="ECO:0000259" key="2">
    <source>
        <dbReference type="Pfam" id="PF01927"/>
    </source>
</evidence>
<dbReference type="Pfam" id="PF01927">
    <property type="entry name" value="Mut7-C"/>
    <property type="match status" value="1"/>
</dbReference>
<gene>
    <name evidence="3" type="ordered locus">Pyrfu_0407</name>
</gene>
<dbReference type="InParanoid" id="G0EG30"/>
<keyword evidence="4" id="KW-1185">Reference proteome</keyword>
<feature type="domain" description="Mut7-C RNAse" evidence="2">
    <location>
        <begin position="6"/>
        <end position="152"/>
    </location>
</feature>
<dbReference type="Proteomes" id="UP000001037">
    <property type="component" value="Chromosome"/>
</dbReference>
<dbReference type="KEGG" id="pfm:Pyrfu_0407"/>
<dbReference type="HOGENOM" id="CLU_112469_1_0_2"/>
<evidence type="ECO:0000313" key="3">
    <source>
        <dbReference type="EMBL" id="AEM38278.1"/>
    </source>
</evidence>
<proteinExistence type="predicted"/>
<dbReference type="eggNOG" id="arCOG04290">
    <property type="taxonomic scope" value="Archaea"/>
</dbReference>
<organism evidence="3 4">
    <name type="scientific">Pyrolobus fumarii (strain DSM 11204 / 1A)</name>
    <dbReference type="NCBI Taxonomy" id="694429"/>
    <lineage>
        <taxon>Archaea</taxon>
        <taxon>Thermoproteota</taxon>
        <taxon>Thermoprotei</taxon>
        <taxon>Desulfurococcales</taxon>
        <taxon>Pyrodictiaceae</taxon>
        <taxon>Pyrolobus</taxon>
    </lineage>
</organism>
<dbReference type="InterPro" id="IPR002782">
    <property type="entry name" value="Mut7-C_RNAse_dom"/>
</dbReference>
<feature type="region of interest" description="Disordered" evidence="1">
    <location>
        <begin position="168"/>
        <end position="200"/>
    </location>
</feature>
<sequence length="200" mass="22786">MSMDRPRFIVDSMLGDLARWLRLLGYDTLYYRNAPDPRLVTVALEQGRIIVTRDKGLSILARKKGARVIMLRGENIEEMLAELHLRAGVALYADPGRSRCPLCNSPLRHVPKHEVKDRVPPEVYVRYEDFWLCPKCGQVYWQGSHWRKIRETLEKAREIADRLAEARQRRGSAAATSSHHRIRIEGKAPHPLGGEAGGEG</sequence>
<dbReference type="PANTHER" id="PTHR39081:SF1">
    <property type="entry name" value="MUT7-C RNASE DOMAIN-CONTAINING PROTEIN"/>
    <property type="match status" value="1"/>
</dbReference>
<evidence type="ECO:0000256" key="1">
    <source>
        <dbReference type="SAM" id="MobiDB-lite"/>
    </source>
</evidence>
<accession>G0EG30</accession>
<dbReference type="AlphaFoldDB" id="G0EG30"/>
<dbReference type="SUPFAM" id="SSF88723">
    <property type="entry name" value="PIN domain-like"/>
    <property type="match status" value="1"/>
</dbReference>
<reference evidence="3 4" key="1">
    <citation type="journal article" date="2011" name="Stand. Genomic Sci.">
        <title>Complete genome sequence of the hyperthermophilic chemolithoautotroph Pyrolobus fumarii type strain (1A).</title>
        <authorList>
            <person name="Anderson I."/>
            <person name="Goker M."/>
            <person name="Nolan M."/>
            <person name="Lucas S."/>
            <person name="Hammon N."/>
            <person name="Deshpande S."/>
            <person name="Cheng J.F."/>
            <person name="Tapia R."/>
            <person name="Han C."/>
            <person name="Goodwin L."/>
            <person name="Pitluck S."/>
            <person name="Huntemann M."/>
            <person name="Liolios K."/>
            <person name="Ivanova N."/>
            <person name="Pagani I."/>
            <person name="Mavromatis K."/>
            <person name="Ovchinikova G."/>
            <person name="Pati A."/>
            <person name="Chen A."/>
            <person name="Palaniappan K."/>
            <person name="Land M."/>
            <person name="Hauser L."/>
            <person name="Brambilla E.M."/>
            <person name="Huber H."/>
            <person name="Yasawong M."/>
            <person name="Rohde M."/>
            <person name="Spring S."/>
            <person name="Abt B."/>
            <person name="Sikorski J."/>
            <person name="Wirth R."/>
            <person name="Detter J.C."/>
            <person name="Woyke T."/>
            <person name="Bristow J."/>
            <person name="Eisen J.A."/>
            <person name="Markowitz V."/>
            <person name="Hugenholtz P."/>
            <person name="Kyrpides N.C."/>
            <person name="Klenk H.P."/>
            <person name="Lapidus A."/>
        </authorList>
    </citation>
    <scope>NUCLEOTIDE SEQUENCE [LARGE SCALE GENOMIC DNA]</scope>
    <source>
        <strain evidence="4">DSM 11204 / 1A</strain>
    </source>
</reference>
<evidence type="ECO:0000313" key="4">
    <source>
        <dbReference type="Proteomes" id="UP000001037"/>
    </source>
</evidence>
<protein>
    <recommendedName>
        <fullName evidence="2">Mut7-C RNAse domain-containing protein</fullName>
    </recommendedName>
</protein>
<dbReference type="InterPro" id="IPR029060">
    <property type="entry name" value="PIN-like_dom_sf"/>
</dbReference>
<name>G0EG30_PYRF1</name>